<dbReference type="GO" id="GO:0016491">
    <property type="term" value="F:oxidoreductase activity"/>
    <property type="evidence" value="ECO:0007669"/>
    <property type="project" value="UniProtKB-KW"/>
</dbReference>
<proteinExistence type="inferred from homology"/>
<comment type="caution">
    <text evidence="4">The sequence shown here is derived from an EMBL/GenBank/DDBJ whole genome shotgun (WGS) entry which is preliminary data.</text>
</comment>
<sequence>MVDVTETKYALVTGGSRGIGAAIVVRLAAAGYHVAFTYLSNETAAVQVKERVHAAGGSAYPVQADLTDIASVEKLLAAIPNSDVPHLDVVVNNAAILPPVALIEDTAFSVWSDNLMITATAPFLIIKHVIPYLRPGASVINISTINASTHPVEGVSAYAAGKGALEQLTAIAAIELGPRGVTVNAVRPGVTDTDMQRTVNADPSALAQIAEDTPMRRVGQPEDIADVVAFLASPQARWVTGQTITASGGL</sequence>
<name>A0A0M2K1K9_9MYCO</name>
<dbReference type="InterPro" id="IPR002347">
    <property type="entry name" value="SDR_fam"/>
</dbReference>
<feature type="domain" description="Ketoreductase" evidence="3">
    <location>
        <begin position="8"/>
        <end position="193"/>
    </location>
</feature>
<organism evidence="4 5">
    <name type="scientific">Mycolicibacterium obuense</name>
    <dbReference type="NCBI Taxonomy" id="1807"/>
    <lineage>
        <taxon>Bacteria</taxon>
        <taxon>Bacillati</taxon>
        <taxon>Actinomycetota</taxon>
        <taxon>Actinomycetes</taxon>
        <taxon>Mycobacteriales</taxon>
        <taxon>Mycobacteriaceae</taxon>
        <taxon>Mycolicibacterium</taxon>
    </lineage>
</organism>
<dbReference type="SUPFAM" id="SSF51735">
    <property type="entry name" value="NAD(P)-binding Rossmann-fold domains"/>
    <property type="match status" value="1"/>
</dbReference>
<dbReference type="RefSeq" id="WP_046361772.1">
    <property type="nucleotide sequence ID" value="NZ_PV682405.1"/>
</dbReference>
<keyword evidence="5" id="KW-1185">Reference proteome</keyword>
<keyword evidence="2" id="KW-0560">Oxidoreductase</keyword>
<dbReference type="Gene3D" id="3.40.50.720">
    <property type="entry name" value="NAD(P)-binding Rossmann-like Domain"/>
    <property type="match status" value="1"/>
</dbReference>
<evidence type="ECO:0000313" key="4">
    <source>
        <dbReference type="EMBL" id="KKF03252.1"/>
    </source>
</evidence>
<dbReference type="InterPro" id="IPR036291">
    <property type="entry name" value="NAD(P)-bd_dom_sf"/>
</dbReference>
<dbReference type="Proteomes" id="UP000034150">
    <property type="component" value="Unassembled WGS sequence"/>
</dbReference>
<dbReference type="AlphaFoldDB" id="A0A0M2K1K9"/>
<dbReference type="PRINTS" id="PR00081">
    <property type="entry name" value="GDHRDH"/>
</dbReference>
<dbReference type="PROSITE" id="PS00061">
    <property type="entry name" value="ADH_SHORT"/>
    <property type="match status" value="1"/>
</dbReference>
<dbReference type="EMBL" id="LAUZ02000015">
    <property type="protein sequence ID" value="KKF03252.1"/>
    <property type="molecule type" value="Genomic_DNA"/>
</dbReference>
<evidence type="ECO:0000259" key="3">
    <source>
        <dbReference type="SMART" id="SM00822"/>
    </source>
</evidence>
<comment type="similarity">
    <text evidence="1">Belongs to the short-chain dehydrogenases/reductases (SDR) family.</text>
</comment>
<dbReference type="PRINTS" id="PR00080">
    <property type="entry name" value="SDRFAMILY"/>
</dbReference>
<dbReference type="FunFam" id="3.40.50.720:FF:000084">
    <property type="entry name" value="Short-chain dehydrogenase reductase"/>
    <property type="match status" value="1"/>
</dbReference>
<reference evidence="4 5" key="1">
    <citation type="journal article" date="2015" name="Genome Announc.">
        <title>Draft Genome Sequence of Mycobacterium obuense Strain UC1, Isolated from Patient Sputum.</title>
        <authorList>
            <person name="Greninger A.L."/>
            <person name="Cunningham G."/>
            <person name="Hsu E.D."/>
            <person name="Yu J.M."/>
            <person name="Chiu C.Y."/>
            <person name="Miller S."/>
        </authorList>
    </citation>
    <scope>NUCLEOTIDE SEQUENCE [LARGE SCALE GENOMIC DNA]</scope>
    <source>
        <strain evidence="4 5">UC1</strain>
    </source>
</reference>
<gene>
    <name evidence="4" type="ORF">WN67_03925</name>
</gene>
<protein>
    <recommendedName>
        <fullName evidence="3">Ketoreductase domain-containing protein</fullName>
    </recommendedName>
</protein>
<evidence type="ECO:0000256" key="2">
    <source>
        <dbReference type="ARBA" id="ARBA00023002"/>
    </source>
</evidence>
<dbReference type="InterPro" id="IPR020904">
    <property type="entry name" value="Sc_DH/Rdtase_CS"/>
</dbReference>
<dbReference type="Pfam" id="PF13561">
    <property type="entry name" value="adh_short_C2"/>
    <property type="match status" value="1"/>
</dbReference>
<evidence type="ECO:0000313" key="5">
    <source>
        <dbReference type="Proteomes" id="UP000034150"/>
    </source>
</evidence>
<dbReference type="SMART" id="SM00822">
    <property type="entry name" value="PKS_KR"/>
    <property type="match status" value="1"/>
</dbReference>
<dbReference type="PANTHER" id="PTHR43639">
    <property type="entry name" value="OXIDOREDUCTASE, SHORT-CHAIN DEHYDROGENASE/REDUCTASE FAMILY (AFU_ORTHOLOGUE AFUA_5G02870)"/>
    <property type="match status" value="1"/>
</dbReference>
<dbReference type="PATRIC" id="fig|1807.13.peg.1797"/>
<dbReference type="InterPro" id="IPR057326">
    <property type="entry name" value="KR_dom"/>
</dbReference>
<dbReference type="PANTHER" id="PTHR43639:SF1">
    <property type="entry name" value="SHORT-CHAIN DEHYDROGENASE_REDUCTASE FAMILY PROTEIN"/>
    <property type="match status" value="1"/>
</dbReference>
<evidence type="ECO:0000256" key="1">
    <source>
        <dbReference type="ARBA" id="ARBA00006484"/>
    </source>
</evidence>
<accession>A0A0M2K1K9</accession>